<feature type="compositionally biased region" description="Low complexity" evidence="1">
    <location>
        <begin position="1"/>
        <end position="62"/>
    </location>
</feature>
<evidence type="ECO:0000313" key="2">
    <source>
        <dbReference type="EMBL" id="PNP83051.1"/>
    </source>
</evidence>
<dbReference type="Proteomes" id="UP000236664">
    <property type="component" value="Unassembled WGS sequence"/>
</dbReference>
<feature type="region of interest" description="Disordered" evidence="1">
    <location>
        <begin position="174"/>
        <end position="201"/>
    </location>
</feature>
<feature type="compositionally biased region" description="Low complexity" evidence="1">
    <location>
        <begin position="96"/>
        <end position="130"/>
    </location>
</feature>
<protein>
    <submittedName>
        <fullName evidence="2">Uncharacterized protein</fullName>
    </submittedName>
</protein>
<dbReference type="AlphaFoldDB" id="A0A2K0WLA2"/>
<keyword evidence="3" id="KW-1185">Reference proteome</keyword>
<feature type="compositionally biased region" description="Low complexity" evidence="1">
    <location>
        <begin position="344"/>
        <end position="361"/>
    </location>
</feature>
<dbReference type="OrthoDB" id="2019572at2759"/>
<accession>A0A2K0WLA2</accession>
<organism evidence="2 3">
    <name type="scientific">Gibberella nygamai</name>
    <name type="common">Bean root rot disease fungus</name>
    <name type="synonym">Fusarium nygamai</name>
    <dbReference type="NCBI Taxonomy" id="42673"/>
    <lineage>
        <taxon>Eukaryota</taxon>
        <taxon>Fungi</taxon>
        <taxon>Dikarya</taxon>
        <taxon>Ascomycota</taxon>
        <taxon>Pezizomycotina</taxon>
        <taxon>Sordariomycetes</taxon>
        <taxon>Hypocreomycetidae</taxon>
        <taxon>Hypocreales</taxon>
        <taxon>Nectriaceae</taxon>
        <taxon>Fusarium</taxon>
        <taxon>Fusarium fujikuroi species complex</taxon>
    </lineage>
</organism>
<reference evidence="2 3" key="1">
    <citation type="submission" date="2017-06" db="EMBL/GenBank/DDBJ databases">
        <title>Genome of Fusarium nygamai isolate CS10214.</title>
        <authorList>
            <person name="Gardiner D.M."/>
            <person name="Obanor F."/>
            <person name="Kazan K."/>
        </authorList>
    </citation>
    <scope>NUCLEOTIDE SEQUENCE [LARGE SCALE GENOMIC DNA]</scope>
    <source>
        <strain evidence="2 3">CS10214</strain>
    </source>
</reference>
<evidence type="ECO:0000256" key="1">
    <source>
        <dbReference type="SAM" id="MobiDB-lite"/>
    </source>
</evidence>
<sequence>MTTPEETTTTTAKETTSTASGTATDTTTNINTGTTTDAATESTTEVMETSTEASSSVTLEELPNSTMATTVTTSVERIDTVTEYSTIVINSITTPTSDTATQTAPNSSNESTTSLETTSLSESSIDSITTSREEVQVSSTILAVPTSTDEVTLSLSSGLSSGPATTPIPEMTTAESLETSAAEETESSTGAISNPGEETSFSDAITSTAQDTPSPATSTAATSSAVPTNLAVIGNFKFFGCLGSAAGYPSFDLIGEGPDMITAECARLGKGRAYIGIYQSPDSRLRRRDAPPGILLTLYAQIEAISSSLTTSEAPSTAGISALTAASTEITLQPILTSESSGLPTENPTFSNSPPSSTETFAESVITLEPSVPVTRSQGPKPVRPHSRQLSLIMQAT</sequence>
<feature type="region of interest" description="Disordered" evidence="1">
    <location>
        <begin position="1"/>
        <end position="68"/>
    </location>
</feature>
<comment type="caution">
    <text evidence="2">The sequence shown here is derived from an EMBL/GenBank/DDBJ whole genome shotgun (WGS) entry which is preliminary data.</text>
</comment>
<name>A0A2K0WLA2_GIBNY</name>
<gene>
    <name evidence="2" type="ORF">FNYG_03373</name>
</gene>
<feature type="compositionally biased region" description="Polar residues" evidence="1">
    <location>
        <begin position="388"/>
        <end position="397"/>
    </location>
</feature>
<proteinExistence type="predicted"/>
<dbReference type="EMBL" id="MTQA01000054">
    <property type="protein sequence ID" value="PNP83051.1"/>
    <property type="molecule type" value="Genomic_DNA"/>
</dbReference>
<feature type="region of interest" description="Disordered" evidence="1">
    <location>
        <begin position="338"/>
        <end position="397"/>
    </location>
</feature>
<feature type="region of interest" description="Disordered" evidence="1">
    <location>
        <begin position="96"/>
        <end position="138"/>
    </location>
</feature>
<evidence type="ECO:0000313" key="3">
    <source>
        <dbReference type="Proteomes" id="UP000236664"/>
    </source>
</evidence>